<feature type="compositionally biased region" description="Basic and acidic residues" evidence="4">
    <location>
        <begin position="143"/>
        <end position="154"/>
    </location>
</feature>
<dbReference type="GO" id="GO:0005938">
    <property type="term" value="C:cell cortex"/>
    <property type="evidence" value="ECO:0007669"/>
    <property type="project" value="UniProtKB-SubCell"/>
</dbReference>
<dbReference type="InterPro" id="IPR057871">
    <property type="entry name" value="HR1_CIP4_FNBP1L"/>
</dbReference>
<dbReference type="Gene3D" id="6.10.140.470">
    <property type="match status" value="1"/>
</dbReference>
<dbReference type="PROSITE" id="PS51860">
    <property type="entry name" value="REM_1"/>
    <property type="match status" value="1"/>
</dbReference>
<comment type="subcellular location">
    <subcellularLocation>
        <location evidence="1">Cytoplasm</location>
        <location evidence="1">Cell cortex</location>
    </subcellularLocation>
</comment>
<dbReference type="InterPro" id="IPR057870">
    <property type="entry name" value="HR1_TOCA"/>
</dbReference>
<dbReference type="Proteomes" id="UP000694392">
    <property type="component" value="Unplaced"/>
</dbReference>
<feature type="coiled-coil region" evidence="3">
    <location>
        <begin position="42"/>
        <end position="69"/>
    </location>
</feature>
<evidence type="ECO:0000256" key="1">
    <source>
        <dbReference type="ARBA" id="ARBA00004544"/>
    </source>
</evidence>
<sequence>MGSGAWAGEDVAVAGLMDLSLSPPLQPVITEDFSHLPPEQRRKKLQQKIEERNRELQKEVDQRDALNKMKDVYQRTPQMGDPNSLEPKISETLGNIERLRLEIQKYESWLTEAESRMLSNRPDNMRYSRHLDPATTVNNNNSSHEKDRWGLWAS</sequence>
<evidence type="ECO:0000256" key="3">
    <source>
        <dbReference type="SAM" id="Coils"/>
    </source>
</evidence>
<reference evidence="6" key="2">
    <citation type="submission" date="2025-09" db="UniProtKB">
        <authorList>
            <consortium name="Ensembl"/>
        </authorList>
    </citation>
    <scope>IDENTIFICATION</scope>
</reference>
<dbReference type="AlphaFoldDB" id="A0A8D0GWC4"/>
<dbReference type="Pfam" id="PF25610">
    <property type="entry name" value="HR1_TOCA"/>
    <property type="match status" value="1"/>
</dbReference>
<protein>
    <recommendedName>
        <fullName evidence="5">REM-1 domain-containing protein</fullName>
    </recommendedName>
</protein>
<dbReference type="GO" id="GO:0007165">
    <property type="term" value="P:signal transduction"/>
    <property type="evidence" value="ECO:0007669"/>
    <property type="project" value="InterPro"/>
</dbReference>
<reference evidence="6" key="1">
    <citation type="submission" date="2025-08" db="UniProtKB">
        <authorList>
            <consortium name="Ensembl"/>
        </authorList>
    </citation>
    <scope>IDENTIFICATION</scope>
</reference>
<dbReference type="GO" id="GO:0005856">
    <property type="term" value="C:cytoskeleton"/>
    <property type="evidence" value="ECO:0007669"/>
    <property type="project" value="UniProtKB-SubCell"/>
</dbReference>
<accession>A0A8D0GWC4</accession>
<dbReference type="PANTHER" id="PTHR15735">
    <property type="entry name" value="FCH AND DOUBLE SH3 DOMAINS PROTEIN"/>
    <property type="match status" value="1"/>
</dbReference>
<keyword evidence="7" id="KW-1185">Reference proteome</keyword>
<name>A0A8D0GWC4_SPHPU</name>
<feature type="domain" description="REM-1" evidence="5">
    <location>
        <begin position="35"/>
        <end position="112"/>
    </location>
</feature>
<evidence type="ECO:0000313" key="6">
    <source>
        <dbReference type="Ensembl" id="ENSSPUP00000011008.1"/>
    </source>
</evidence>
<evidence type="ECO:0000313" key="7">
    <source>
        <dbReference type="Proteomes" id="UP000694392"/>
    </source>
</evidence>
<evidence type="ECO:0000256" key="4">
    <source>
        <dbReference type="SAM" id="MobiDB-lite"/>
    </source>
</evidence>
<feature type="region of interest" description="Disordered" evidence="4">
    <location>
        <begin position="121"/>
        <end position="154"/>
    </location>
</feature>
<feature type="compositionally biased region" description="Basic and acidic residues" evidence="4">
    <location>
        <begin position="123"/>
        <end position="132"/>
    </location>
</feature>
<dbReference type="InterPro" id="IPR011072">
    <property type="entry name" value="HR1_rho-bd"/>
</dbReference>
<evidence type="ECO:0000256" key="2">
    <source>
        <dbReference type="PROSITE-ProRule" id="PRU01207"/>
    </source>
</evidence>
<organism evidence="6 7">
    <name type="scientific">Sphenodon punctatus</name>
    <name type="common">Tuatara</name>
    <name type="synonym">Hatteria punctata</name>
    <dbReference type="NCBI Taxonomy" id="8508"/>
    <lineage>
        <taxon>Eukaryota</taxon>
        <taxon>Metazoa</taxon>
        <taxon>Chordata</taxon>
        <taxon>Craniata</taxon>
        <taxon>Vertebrata</taxon>
        <taxon>Euteleostomi</taxon>
        <taxon>Lepidosauria</taxon>
        <taxon>Sphenodontia</taxon>
        <taxon>Sphenodontidae</taxon>
        <taxon>Sphenodon</taxon>
    </lineage>
</organism>
<keyword evidence="2 3" id="KW-0175">Coiled coil</keyword>
<evidence type="ECO:0000259" key="5">
    <source>
        <dbReference type="PROSITE" id="PS51860"/>
    </source>
</evidence>
<proteinExistence type="predicted"/>
<dbReference type="GeneTree" id="ENSGT00950000183047"/>
<dbReference type="Ensembl" id="ENSSPUT00000011736.1">
    <property type="protein sequence ID" value="ENSSPUP00000011008.1"/>
    <property type="gene ID" value="ENSSPUG00000008458.1"/>
</dbReference>
<dbReference type="CDD" id="cd11628">
    <property type="entry name" value="HR1_CIP4_FNBP1L"/>
    <property type="match status" value="1"/>
</dbReference>
<dbReference type="PANTHER" id="PTHR15735:SF17">
    <property type="entry name" value="CDC42-INTERACTING PROTEIN 4"/>
    <property type="match status" value="1"/>
</dbReference>